<sequence length="539" mass="61823">MRVINCQQVQQKLLRRALYCDLKNLKRVVKIRTSVDSRLAMTMSVGIEPPMKKMKTILDSDFNMKTIDKCIEDIESSKNNLEPVLGEDFGETLQLVKVFVGITKDPKDLSKIVTTLNEKVPLKQLQHLKRVRKKQVILCPASYIIGVSSIQQFIESTVVELKDSFQYFKEMDVPLTGPRLQKQFKEYNKIWSCNFHPNAYLEKLTSGDFFNSVDLNYHRTYMKMAFEVSRWFIQHSNITNSVEDVYRDINGAIVVDPTIQSVVAVSFDNRENNPIQHSAMLAIDNVAKTQNGGVWFETDYKSSGTHSVSDELLTYLKFKFPSVKFGSREYISKRDNASDESRAVASAHSRGIEACIRVQHSNPTQVPTSPTVPHGGHSQPSANVFDRQSFHKQSVPGPRAPHTVPPLSLQHKHALENRERTPPKSPPKRDDGHQKVVQLCGRYGPGVMESYEEDRDYTGLIMHEGRKEDPFTWESSVRLTLVGREEELGMYLEEREGRKRKWHQGDADRTMRREDADEKEPRKVPPKKIMGTYCLFINF</sequence>
<accession>A0A194PV32</accession>
<feature type="region of interest" description="Disordered" evidence="1">
    <location>
        <begin position="496"/>
        <end position="525"/>
    </location>
</feature>
<keyword evidence="3" id="KW-1185">Reference proteome</keyword>
<dbReference type="Proteomes" id="UP000053268">
    <property type="component" value="Unassembled WGS sequence"/>
</dbReference>
<name>A0A194PV32_PAPXU</name>
<proteinExistence type="predicted"/>
<feature type="compositionally biased region" description="Polar residues" evidence="1">
    <location>
        <begin position="362"/>
        <end position="371"/>
    </location>
</feature>
<feature type="compositionally biased region" description="Basic and acidic residues" evidence="1">
    <location>
        <begin position="413"/>
        <end position="434"/>
    </location>
</feature>
<protein>
    <submittedName>
        <fullName evidence="2">tRNA-specific adenosine deaminase-like protein 3</fullName>
    </submittedName>
</protein>
<evidence type="ECO:0000313" key="3">
    <source>
        <dbReference type="Proteomes" id="UP000053268"/>
    </source>
</evidence>
<feature type="region of interest" description="Disordered" evidence="1">
    <location>
        <begin position="362"/>
        <end position="383"/>
    </location>
</feature>
<dbReference type="GO" id="GO:0003824">
    <property type="term" value="F:catalytic activity"/>
    <property type="evidence" value="ECO:0007669"/>
    <property type="project" value="InterPro"/>
</dbReference>
<feature type="compositionally biased region" description="Basic and acidic residues" evidence="1">
    <location>
        <begin position="496"/>
        <end position="523"/>
    </location>
</feature>
<reference evidence="2 3" key="1">
    <citation type="journal article" date="2015" name="Nat. Commun.">
        <title>Outbred genome sequencing and CRISPR/Cas9 gene editing in butterflies.</title>
        <authorList>
            <person name="Li X."/>
            <person name="Fan D."/>
            <person name="Zhang W."/>
            <person name="Liu G."/>
            <person name="Zhang L."/>
            <person name="Zhao L."/>
            <person name="Fang X."/>
            <person name="Chen L."/>
            <person name="Dong Y."/>
            <person name="Chen Y."/>
            <person name="Ding Y."/>
            <person name="Zhao R."/>
            <person name="Feng M."/>
            <person name="Zhu Y."/>
            <person name="Feng Y."/>
            <person name="Jiang X."/>
            <person name="Zhu D."/>
            <person name="Xiang H."/>
            <person name="Feng X."/>
            <person name="Li S."/>
            <person name="Wang J."/>
            <person name="Zhang G."/>
            <person name="Kronforst M.R."/>
            <person name="Wang W."/>
        </authorList>
    </citation>
    <scope>NUCLEOTIDE SEQUENCE [LARGE SCALE GENOMIC DNA]</scope>
    <source>
        <strain evidence="2">Ya'a_city_454_Px</strain>
        <tissue evidence="2">Whole body</tissue>
    </source>
</reference>
<dbReference type="EMBL" id="KQ459593">
    <property type="protein sequence ID" value="KPI96614.1"/>
    <property type="molecule type" value="Genomic_DNA"/>
</dbReference>
<dbReference type="AlphaFoldDB" id="A0A194PV32"/>
<organism evidence="2 3">
    <name type="scientific">Papilio xuthus</name>
    <name type="common">Asian swallowtail butterfly</name>
    <dbReference type="NCBI Taxonomy" id="66420"/>
    <lineage>
        <taxon>Eukaryota</taxon>
        <taxon>Metazoa</taxon>
        <taxon>Ecdysozoa</taxon>
        <taxon>Arthropoda</taxon>
        <taxon>Hexapoda</taxon>
        <taxon>Insecta</taxon>
        <taxon>Pterygota</taxon>
        <taxon>Neoptera</taxon>
        <taxon>Endopterygota</taxon>
        <taxon>Lepidoptera</taxon>
        <taxon>Glossata</taxon>
        <taxon>Ditrysia</taxon>
        <taxon>Papilionoidea</taxon>
        <taxon>Papilionidae</taxon>
        <taxon>Papilioninae</taxon>
        <taxon>Papilio</taxon>
    </lineage>
</organism>
<evidence type="ECO:0000313" key="2">
    <source>
        <dbReference type="EMBL" id="KPI96614.1"/>
    </source>
</evidence>
<evidence type="ECO:0000256" key="1">
    <source>
        <dbReference type="SAM" id="MobiDB-lite"/>
    </source>
</evidence>
<feature type="region of interest" description="Disordered" evidence="1">
    <location>
        <begin position="413"/>
        <end position="435"/>
    </location>
</feature>
<gene>
    <name evidence="2" type="ORF">RR46_12644</name>
</gene>
<dbReference type="InterPro" id="IPR016193">
    <property type="entry name" value="Cytidine_deaminase-like"/>
</dbReference>
<dbReference type="STRING" id="66420.A0A194PV32"/>
<dbReference type="SUPFAM" id="SSF53927">
    <property type="entry name" value="Cytidine deaminase-like"/>
    <property type="match status" value="1"/>
</dbReference>